<reference evidence="1 2" key="1">
    <citation type="journal article" date="2017" name="Int. J. Parasitol.">
        <title>The genome of the protozoan parasite Cystoisospora suis and a reverse vaccinology approach to identify vaccine candidates.</title>
        <authorList>
            <person name="Palmieri N."/>
            <person name="Shrestha A."/>
            <person name="Ruttkowski B."/>
            <person name="Beck T."/>
            <person name="Vogl C."/>
            <person name="Tomley F."/>
            <person name="Blake D.P."/>
            <person name="Joachim A."/>
        </authorList>
    </citation>
    <scope>NUCLEOTIDE SEQUENCE [LARGE SCALE GENOMIC DNA]</scope>
    <source>
        <strain evidence="1 2">Wien I</strain>
    </source>
</reference>
<evidence type="ECO:0000313" key="1">
    <source>
        <dbReference type="EMBL" id="PHJ16509.1"/>
    </source>
</evidence>
<evidence type="ECO:0000313" key="2">
    <source>
        <dbReference type="Proteomes" id="UP000221165"/>
    </source>
</evidence>
<gene>
    <name evidence="1" type="ORF">CSUI_009675</name>
</gene>
<accession>A0A2C6KHA7</accession>
<dbReference type="Proteomes" id="UP000221165">
    <property type="component" value="Unassembled WGS sequence"/>
</dbReference>
<keyword evidence="2" id="KW-1185">Reference proteome</keyword>
<dbReference type="AlphaFoldDB" id="A0A2C6KHA7"/>
<dbReference type="GeneID" id="94432998"/>
<comment type="caution">
    <text evidence="1">The sequence shown here is derived from an EMBL/GenBank/DDBJ whole genome shotgun (WGS) entry which is preliminary data.</text>
</comment>
<proteinExistence type="predicted"/>
<dbReference type="RefSeq" id="XP_067918237.1">
    <property type="nucleotide sequence ID" value="XM_068069787.1"/>
</dbReference>
<protein>
    <submittedName>
        <fullName evidence="1">Uncharacterized protein</fullName>
    </submittedName>
</protein>
<name>A0A2C6KHA7_9APIC</name>
<organism evidence="1 2">
    <name type="scientific">Cystoisospora suis</name>
    <dbReference type="NCBI Taxonomy" id="483139"/>
    <lineage>
        <taxon>Eukaryota</taxon>
        <taxon>Sar</taxon>
        <taxon>Alveolata</taxon>
        <taxon>Apicomplexa</taxon>
        <taxon>Conoidasida</taxon>
        <taxon>Coccidia</taxon>
        <taxon>Eucoccidiorida</taxon>
        <taxon>Eimeriorina</taxon>
        <taxon>Sarcocystidae</taxon>
        <taxon>Cystoisospora</taxon>
    </lineage>
</organism>
<dbReference type="EMBL" id="MIGC01005861">
    <property type="protein sequence ID" value="PHJ16509.1"/>
    <property type="molecule type" value="Genomic_DNA"/>
</dbReference>
<dbReference type="VEuPathDB" id="ToxoDB:CSUI_009675"/>
<sequence>MVLSFSRFFPSPCFSSVTDTGLTQLPPVTRTHELRIFLQWLLLYCSRRCGPKEPALLGSFAAAVDAWCLVPHGHSLSFQKKGTL</sequence>